<dbReference type="Proteomes" id="UP000002770">
    <property type="component" value="Unassembled WGS sequence"/>
</dbReference>
<dbReference type="InParanoid" id="G9EKK1"/>
<dbReference type="SMART" id="SM00220">
    <property type="entry name" value="S_TKc"/>
    <property type="match status" value="1"/>
</dbReference>
<dbReference type="InterPro" id="IPR017441">
    <property type="entry name" value="Protein_kinase_ATP_BS"/>
</dbReference>
<dbReference type="PANTHER" id="PTHR44167">
    <property type="entry name" value="OVARIAN-SPECIFIC SERINE/THREONINE-PROTEIN KINASE LOK-RELATED"/>
    <property type="match status" value="1"/>
</dbReference>
<keyword evidence="1" id="KW-0067">ATP-binding</keyword>
<dbReference type="HOGENOM" id="CLU_482971_0_0_6"/>
<dbReference type="InterPro" id="IPR011009">
    <property type="entry name" value="Kinase-like_dom_sf"/>
</dbReference>
<dbReference type="RefSeq" id="WP_006869698.1">
    <property type="nucleotide sequence ID" value="NZ_JH413801.1"/>
</dbReference>
<dbReference type="EMBL" id="JH413801">
    <property type="protein sequence ID" value="EHL32352.1"/>
    <property type="molecule type" value="Genomic_DNA"/>
</dbReference>
<accession>G9EKK1</accession>
<dbReference type="PROSITE" id="PS00107">
    <property type="entry name" value="PROTEIN_KINASE_ATP"/>
    <property type="match status" value="1"/>
</dbReference>
<keyword evidence="1" id="KW-0547">Nucleotide-binding</keyword>
<dbReference type="SUPFAM" id="SSF56112">
    <property type="entry name" value="Protein kinase-like (PK-like)"/>
    <property type="match status" value="1"/>
</dbReference>
<dbReference type="InterPro" id="IPR000719">
    <property type="entry name" value="Prot_kinase_dom"/>
</dbReference>
<keyword evidence="4" id="KW-1185">Reference proteome</keyword>
<reference evidence="3 4" key="1">
    <citation type="journal article" date="2011" name="BMC Genomics">
        <title>Insight into cross-talk between intra-amoebal pathogens.</title>
        <authorList>
            <person name="Gimenez G."/>
            <person name="Bertelli C."/>
            <person name="Moliner C."/>
            <person name="Robert C."/>
            <person name="Raoult D."/>
            <person name="Fournier P.E."/>
            <person name="Greub G."/>
        </authorList>
    </citation>
    <scope>NUCLEOTIDE SEQUENCE [LARGE SCALE GENOMIC DNA]</scope>
    <source>
        <strain evidence="3 4">LLAP12</strain>
    </source>
</reference>
<dbReference type="Gene3D" id="1.10.510.10">
    <property type="entry name" value="Transferase(Phosphotransferase) domain 1"/>
    <property type="match status" value="1"/>
</dbReference>
<evidence type="ECO:0000256" key="1">
    <source>
        <dbReference type="PROSITE-ProRule" id="PRU10141"/>
    </source>
</evidence>
<protein>
    <recommendedName>
        <fullName evidence="2">Protein kinase domain-containing protein</fullName>
    </recommendedName>
</protein>
<dbReference type="GO" id="GO:0004674">
    <property type="term" value="F:protein serine/threonine kinase activity"/>
    <property type="evidence" value="ECO:0007669"/>
    <property type="project" value="TreeGrafter"/>
</dbReference>
<dbReference type="GO" id="GO:0005524">
    <property type="term" value="F:ATP binding"/>
    <property type="evidence" value="ECO:0007669"/>
    <property type="project" value="UniProtKB-UniRule"/>
</dbReference>
<feature type="binding site" evidence="1">
    <location>
        <position position="85"/>
    </location>
    <ligand>
        <name>ATP</name>
        <dbReference type="ChEBI" id="CHEBI:30616"/>
    </ligand>
</feature>
<dbReference type="OrthoDB" id="5654256at2"/>
<dbReference type="STRING" id="658187.LDG_5736"/>
<dbReference type="GO" id="GO:0005737">
    <property type="term" value="C:cytoplasm"/>
    <property type="evidence" value="ECO:0007669"/>
    <property type="project" value="TreeGrafter"/>
</dbReference>
<dbReference type="Pfam" id="PF00069">
    <property type="entry name" value="Pkinase"/>
    <property type="match status" value="1"/>
</dbReference>
<name>G9EKK1_9GAMM</name>
<dbReference type="AlphaFoldDB" id="G9EKK1"/>
<feature type="domain" description="Protein kinase" evidence="2">
    <location>
        <begin position="56"/>
        <end position="318"/>
    </location>
</feature>
<organism evidence="3 4">
    <name type="scientific">Legionella drancourtii LLAP12</name>
    <dbReference type="NCBI Taxonomy" id="658187"/>
    <lineage>
        <taxon>Bacteria</taxon>
        <taxon>Pseudomonadati</taxon>
        <taxon>Pseudomonadota</taxon>
        <taxon>Gammaproteobacteria</taxon>
        <taxon>Legionellales</taxon>
        <taxon>Legionellaceae</taxon>
        <taxon>Legionella</taxon>
    </lineage>
</organism>
<proteinExistence type="predicted"/>
<gene>
    <name evidence="3" type="ORF">LDG_5736</name>
</gene>
<sequence>MPKFFALPPEVKQRLVAYFDGKPVGTKIKYGFTVHGNYILKNSYIKLEKDVYALGRGKQAIVGTGAFGKVKYIQSLSSNSLYVVKMLYYKGLERELNNLQNELSALYDLGLYRDEGTRARQLTNKQYIVMLDAGMSLDKCINPKLNNAERYDLAIKLCWSVHNLHCGNASRTGTSYAHRDIKPWNIAIKGDVVRLIDLGICQVNPEQLPETLHGAPVYLPNINTFLNQEITLKQLDVLALKRVIYMPDKMLCFKGYVEDISDRYFGIFPQVLLHASGLAAYFDTSATSKTQRVLSEQDFQGNPLMFASLLVLSRYGLMEQYAAKMKSTTLAHAVVGLYFANQGISEARAASQISSIINAYVLRKVVHQYELLAERTKLLASLVATGIINNLYEALENKTLISLIKMPSVLIQRAAALLWQNGFHDDSLLISLNGNDEVAQSVIKLIFDGDLHGVKKVLLPAGPSNSRKPLGGKRLSLPIIPQAKTKDKEFKFKSERALAPRDKDTSARDKISERLPSLFFAFPKKIKNHMLISLSIHTKSRFKSREPFSLQKGKPFKNRSFTFF</sequence>
<dbReference type="PROSITE" id="PS50011">
    <property type="entry name" value="PROTEIN_KINASE_DOM"/>
    <property type="match status" value="1"/>
</dbReference>
<dbReference type="PANTHER" id="PTHR44167:SF18">
    <property type="entry name" value="PROTEIN KINASE DOMAIN-CONTAINING PROTEIN"/>
    <property type="match status" value="1"/>
</dbReference>
<evidence type="ECO:0000313" key="4">
    <source>
        <dbReference type="Proteomes" id="UP000002770"/>
    </source>
</evidence>
<evidence type="ECO:0000313" key="3">
    <source>
        <dbReference type="EMBL" id="EHL32352.1"/>
    </source>
</evidence>
<evidence type="ECO:0000259" key="2">
    <source>
        <dbReference type="PROSITE" id="PS50011"/>
    </source>
</evidence>